<organism evidence="2 3">
    <name type="scientific">Chryseobacterium gallinarum</name>
    <dbReference type="NCBI Taxonomy" id="1324352"/>
    <lineage>
        <taxon>Bacteria</taxon>
        <taxon>Pseudomonadati</taxon>
        <taxon>Bacteroidota</taxon>
        <taxon>Flavobacteriia</taxon>
        <taxon>Flavobacteriales</taxon>
        <taxon>Weeksellaceae</taxon>
        <taxon>Chryseobacterium group</taxon>
        <taxon>Chryseobacterium</taxon>
    </lineage>
</organism>
<evidence type="ECO:0000259" key="1">
    <source>
        <dbReference type="Pfam" id="PF00535"/>
    </source>
</evidence>
<name>A0ABX6KXM2_CHRGL</name>
<dbReference type="Gene3D" id="3.90.550.10">
    <property type="entry name" value="Spore Coat Polysaccharide Biosynthesis Protein SpsA, Chain A"/>
    <property type="match status" value="1"/>
</dbReference>
<accession>A0ABX6KXM2</accession>
<reference evidence="2 3" key="1">
    <citation type="submission" date="2019-09" db="EMBL/GenBank/DDBJ databases">
        <title>FDA dAtabase for Regulatory Grade micrObial Sequences (FDA-ARGOS): Supporting development and validation of Infectious Disease Dx tests.</title>
        <authorList>
            <person name="Sciortino C."/>
            <person name="Tallon L."/>
            <person name="Sadzewicz L."/>
            <person name="Vavikolanu K."/>
            <person name="Mehta A."/>
            <person name="Aluvathingal J."/>
            <person name="Nadendla S."/>
            <person name="Nandy P."/>
            <person name="Geyer C."/>
            <person name="Yan Y."/>
            <person name="Sichtig H."/>
        </authorList>
    </citation>
    <scope>NUCLEOTIDE SEQUENCE [LARGE SCALE GENOMIC DNA]</scope>
    <source>
        <strain evidence="2 3">FDAARGOS_636</strain>
    </source>
</reference>
<keyword evidence="3" id="KW-1185">Reference proteome</keyword>
<evidence type="ECO:0000313" key="2">
    <source>
        <dbReference type="EMBL" id="QIY92589.1"/>
    </source>
</evidence>
<dbReference type="PANTHER" id="PTHR22916">
    <property type="entry name" value="GLYCOSYLTRANSFERASE"/>
    <property type="match status" value="1"/>
</dbReference>
<dbReference type="EMBL" id="CP050995">
    <property type="protein sequence ID" value="QIY92589.1"/>
    <property type="molecule type" value="Genomic_DNA"/>
</dbReference>
<dbReference type="CDD" id="cd00761">
    <property type="entry name" value="Glyco_tranf_GTA_type"/>
    <property type="match status" value="1"/>
</dbReference>
<evidence type="ECO:0000313" key="3">
    <source>
        <dbReference type="Proteomes" id="UP000501570"/>
    </source>
</evidence>
<feature type="domain" description="Glycosyltransferase 2-like" evidence="1">
    <location>
        <begin position="4"/>
        <end position="124"/>
    </location>
</feature>
<proteinExistence type="predicted"/>
<sequence>MKISIITPTYNRSDLIERAIKSILNQTYSNFEMIIVDDASKDNTSEIVNKYINDSRIKFIQLSTNKGVNVARNIGIANISPDAGAVTFLDSDDEFFPDALEKMRKTLDSHPQINSFRFGVKYDNDILASNNSYVNKIIDFNNFIKDIFVIGEWVCTYRISIINNGFKYNEDVNAFEIISYIGLALHEKQFFSPDFVRIYHTGHESISNEKMSPLKIENALKAYTIILNLYGEHIARVNKKIYGRYLYIISYFYMLNGQKKKGIEYNFKGLKYSPFDLRFIRNFLKII</sequence>
<dbReference type="InterPro" id="IPR029044">
    <property type="entry name" value="Nucleotide-diphossugar_trans"/>
</dbReference>
<dbReference type="Proteomes" id="UP000501570">
    <property type="component" value="Chromosome"/>
</dbReference>
<dbReference type="Pfam" id="PF00535">
    <property type="entry name" value="Glycos_transf_2"/>
    <property type="match status" value="1"/>
</dbReference>
<protein>
    <submittedName>
        <fullName evidence="2">Glycosyltransferase family 2 protein</fullName>
    </submittedName>
</protein>
<dbReference type="InterPro" id="IPR001173">
    <property type="entry name" value="Glyco_trans_2-like"/>
</dbReference>
<dbReference type="SUPFAM" id="SSF53448">
    <property type="entry name" value="Nucleotide-diphospho-sugar transferases"/>
    <property type="match status" value="1"/>
</dbReference>
<gene>
    <name evidence="2" type="ORF">FOB44_18875</name>
</gene>
<dbReference type="RefSeq" id="WP_168239469.1">
    <property type="nucleotide sequence ID" value="NZ_CP050995.1"/>
</dbReference>